<dbReference type="PROSITE" id="PS50045">
    <property type="entry name" value="SIGMA54_INTERACT_4"/>
    <property type="match status" value="1"/>
</dbReference>
<name>A0A3R8R5K6_9FIRM</name>
<dbReference type="InterPro" id="IPR002078">
    <property type="entry name" value="Sigma_54_int"/>
</dbReference>
<dbReference type="Pfam" id="PF00158">
    <property type="entry name" value="Sigma54_activat"/>
    <property type="match status" value="1"/>
</dbReference>
<dbReference type="SUPFAM" id="SSF53062">
    <property type="entry name" value="PTS system fructose IIA component-like"/>
    <property type="match status" value="1"/>
</dbReference>
<evidence type="ECO:0000313" key="8">
    <source>
        <dbReference type="Proteomes" id="UP000274920"/>
    </source>
</evidence>
<evidence type="ECO:0000259" key="4">
    <source>
        <dbReference type="PROSITE" id="PS50045"/>
    </source>
</evidence>
<feature type="domain" description="Sigma-54 factor interaction" evidence="4">
    <location>
        <begin position="116"/>
        <end position="350"/>
    </location>
</feature>
<dbReference type="GO" id="GO:0016020">
    <property type="term" value="C:membrane"/>
    <property type="evidence" value="ECO:0007669"/>
    <property type="project" value="InterPro"/>
</dbReference>
<dbReference type="Pfam" id="PF00874">
    <property type="entry name" value="PRD"/>
    <property type="match status" value="1"/>
</dbReference>
<dbReference type="RefSeq" id="WP_125128000.1">
    <property type="nucleotide sequence ID" value="NZ_RHJS01000002.1"/>
</dbReference>
<protein>
    <submittedName>
        <fullName evidence="7">PRD domain-containing protein</fullName>
    </submittedName>
</protein>
<feature type="domain" description="PTS EIIA type-4" evidence="5">
    <location>
        <begin position="569"/>
        <end position="703"/>
    </location>
</feature>
<evidence type="ECO:0000259" key="5">
    <source>
        <dbReference type="PROSITE" id="PS51096"/>
    </source>
</evidence>
<dbReference type="InterPro" id="IPR004701">
    <property type="entry name" value="PTS_EIIA_man-typ"/>
</dbReference>
<dbReference type="PANTHER" id="PTHR32071:SF38">
    <property type="entry name" value="PSP OPERON TRANSCRIPTIONAL ACTIVATOR"/>
    <property type="match status" value="1"/>
</dbReference>
<sequence length="924" mass="105054">MTGKDTRHQVLEYLEQITENTDFQSAEKYSAASIAGRLNISRTAASQYLNEAAAAGILVKVNTRPVYFFDRRALERKAYGSIPVQAGMGFQGNYSSLDELEQEVLRAKDDSVFSRMIGSKGSLSYNVEQCKAAITYPKAGLPILLLGETGTGKSYLARMMYEYARQKDIIGPEGQYVSVNCAEYANNAELFLTNLFGYRKGAYTGADKDRKGLIAMSDGGVLFLDEVHCLSSQCQEKLFHFMDKGQYHMVGDNERWYTARTRIVMATTENPEMALLKTLTRRIPLVTRLAALEDRPQQEKKEILYSLLCQEEQRIERQIRIVGGAYHRILEYQFSGNVGEMVNCVRTCSANAYLDSQRHGEEQMTIYMHHLPDYVLKNYVGQSEETEEKSVLTMEELRKELQVQKKIYLFNRDLLRQIRRILREQEDIADLVNISRNRFSQYMDEISFDTNREDSPKDNLYMEIVKQVCQQVGKRRGITFSNQDILNVGRFICDYIQNGSSCGALLREYEGEIAKVQEIFRRQDAAHDKLCTELICEMRNNLGKNLNAVGILDLFIAISTFAVQSESRQTIGIVLAHGYSTASSMAATANDLLGNHIFDGVDMPVNVSSEEIARKIAVYIRQLHGVKDIILMVDFGSLLDIYTKIDGIHDINLGMIGDTSLKLMVMIGEYIRDGMPISKILEAVEDYKFRPECHYIENRKKTMAILSVCATGMGMAERIADLLAQSLPVTTELKMIPYNYGSLSDAGRQSPVFEKYNVLFIIGTSDPGVEGVPYISLDNMIQQHNSDEINGLFSKVLSREELRQFNDNLVKNFSLTNLVGHLTILNPQKVIEFAEKIIRLLQIRTGVPFKNKTKVGLYIHICCMIERLIVDKVCVSYEDVERFEEDKKEFIGIVRECFQEAEKYYGLAIPVSEIAYLYEYIYNG</sequence>
<accession>A0A3R8R5K6</accession>
<dbReference type="AlphaFoldDB" id="A0A3R8R5K6"/>
<keyword evidence="8" id="KW-1185">Reference proteome</keyword>
<organism evidence="7 8">
    <name type="scientific">Schaedlerella arabinosiphila</name>
    <dbReference type="NCBI Taxonomy" id="2044587"/>
    <lineage>
        <taxon>Bacteria</taxon>
        <taxon>Bacillati</taxon>
        <taxon>Bacillota</taxon>
        <taxon>Clostridia</taxon>
        <taxon>Lachnospirales</taxon>
        <taxon>Lachnospiraceae</taxon>
        <taxon>Schaedlerella</taxon>
    </lineage>
</organism>
<evidence type="ECO:0000313" key="7">
    <source>
        <dbReference type="EMBL" id="RRK32538.1"/>
    </source>
</evidence>
<dbReference type="InterPro" id="IPR036634">
    <property type="entry name" value="PRD_sf"/>
</dbReference>
<dbReference type="InterPro" id="IPR027417">
    <property type="entry name" value="P-loop_NTPase"/>
</dbReference>
<dbReference type="SUPFAM" id="SSF52540">
    <property type="entry name" value="P-loop containing nucleoside triphosphate hydrolases"/>
    <property type="match status" value="1"/>
</dbReference>
<dbReference type="PROSITE" id="PS51372">
    <property type="entry name" value="PRD_2"/>
    <property type="match status" value="1"/>
</dbReference>
<evidence type="ECO:0000256" key="2">
    <source>
        <dbReference type="ARBA" id="ARBA00022741"/>
    </source>
</evidence>
<keyword evidence="3" id="KW-0067">ATP-binding</keyword>
<gene>
    <name evidence="7" type="ORF">EBB54_15105</name>
</gene>
<dbReference type="PROSITE" id="PS51096">
    <property type="entry name" value="PTS_EIIA_TYPE_4"/>
    <property type="match status" value="1"/>
</dbReference>
<dbReference type="SUPFAM" id="SSF63520">
    <property type="entry name" value="PTS-regulatory domain, PRD"/>
    <property type="match status" value="1"/>
</dbReference>
<dbReference type="GO" id="GO:0009401">
    <property type="term" value="P:phosphoenolpyruvate-dependent sugar phosphotransferase system"/>
    <property type="evidence" value="ECO:0007669"/>
    <property type="project" value="InterPro"/>
</dbReference>
<evidence type="ECO:0000256" key="3">
    <source>
        <dbReference type="ARBA" id="ARBA00022840"/>
    </source>
</evidence>
<dbReference type="GO" id="GO:0005524">
    <property type="term" value="F:ATP binding"/>
    <property type="evidence" value="ECO:0007669"/>
    <property type="project" value="UniProtKB-KW"/>
</dbReference>
<comment type="caution">
    <text evidence="7">The sequence shown here is derived from an EMBL/GenBank/DDBJ whole genome shotgun (WGS) entry which is preliminary data.</text>
</comment>
<dbReference type="InterPro" id="IPR025662">
    <property type="entry name" value="Sigma_54_int_dom_ATP-bd_1"/>
</dbReference>
<dbReference type="Proteomes" id="UP000274920">
    <property type="component" value="Unassembled WGS sequence"/>
</dbReference>
<dbReference type="GO" id="GO:0006355">
    <property type="term" value="P:regulation of DNA-templated transcription"/>
    <property type="evidence" value="ECO:0007669"/>
    <property type="project" value="InterPro"/>
</dbReference>
<dbReference type="Gene3D" id="3.40.50.300">
    <property type="entry name" value="P-loop containing nucleotide triphosphate hydrolases"/>
    <property type="match status" value="1"/>
</dbReference>
<proteinExistence type="predicted"/>
<keyword evidence="1" id="KW-0808">Transferase</keyword>
<evidence type="ECO:0000256" key="1">
    <source>
        <dbReference type="ARBA" id="ARBA00022679"/>
    </source>
</evidence>
<dbReference type="InterPro" id="IPR011608">
    <property type="entry name" value="PRD"/>
</dbReference>
<dbReference type="EMBL" id="RHJS01000002">
    <property type="protein sequence ID" value="RRK32538.1"/>
    <property type="molecule type" value="Genomic_DNA"/>
</dbReference>
<dbReference type="InterPro" id="IPR036662">
    <property type="entry name" value="PTS_EIIA_man-typ_sf"/>
</dbReference>
<dbReference type="Gene3D" id="1.10.1790.10">
    <property type="entry name" value="PRD domain"/>
    <property type="match status" value="1"/>
</dbReference>
<dbReference type="Gene3D" id="3.40.50.510">
    <property type="entry name" value="Phosphotransferase system, mannose-type IIA component"/>
    <property type="match status" value="1"/>
</dbReference>
<dbReference type="GO" id="GO:0016740">
    <property type="term" value="F:transferase activity"/>
    <property type="evidence" value="ECO:0007669"/>
    <property type="project" value="UniProtKB-KW"/>
</dbReference>
<dbReference type="InterPro" id="IPR003593">
    <property type="entry name" value="AAA+_ATPase"/>
</dbReference>
<keyword evidence="2" id="KW-0547">Nucleotide-binding</keyword>
<dbReference type="SMART" id="SM00382">
    <property type="entry name" value="AAA"/>
    <property type="match status" value="1"/>
</dbReference>
<feature type="domain" description="PRD" evidence="6">
    <location>
        <begin position="825"/>
        <end position="924"/>
    </location>
</feature>
<evidence type="ECO:0000259" key="6">
    <source>
        <dbReference type="PROSITE" id="PS51372"/>
    </source>
</evidence>
<reference evidence="7" key="1">
    <citation type="submission" date="2018-10" db="EMBL/GenBank/DDBJ databases">
        <title>Schaedlerella arabinophila gen. nov. sp. nov., isolated from the mouse intestinal tract and comparative analysis with the genome of the closely related altered Schaedler flora strain ASF502.</title>
        <authorList>
            <person name="Miyake S."/>
            <person name="Soh M."/>
            <person name="Seedorf H."/>
        </authorList>
    </citation>
    <scope>NUCLEOTIDE SEQUENCE [LARGE SCALE GENOMIC DNA]</scope>
    <source>
        <strain evidence="7">DSM 106076</strain>
    </source>
</reference>
<dbReference type="CDD" id="cd00009">
    <property type="entry name" value="AAA"/>
    <property type="match status" value="1"/>
</dbReference>
<dbReference type="PANTHER" id="PTHR32071">
    <property type="entry name" value="TRANSCRIPTIONAL REGULATORY PROTEIN"/>
    <property type="match status" value="1"/>
</dbReference>
<dbReference type="PROSITE" id="PS00675">
    <property type="entry name" value="SIGMA54_INTERACT_1"/>
    <property type="match status" value="1"/>
</dbReference>